<protein>
    <recommendedName>
        <fullName evidence="7">Aspartate aminotransferase</fullName>
        <ecNumber evidence="7">2.6.1.1</ecNumber>
    </recommendedName>
</protein>
<dbReference type="EC" id="2.6.1.1" evidence="7"/>
<dbReference type="PROSITE" id="PS00105">
    <property type="entry name" value="AA_TRANSFER_CLASS_1"/>
    <property type="match status" value="1"/>
</dbReference>
<comment type="miscellaneous">
    <text evidence="7">In eukaryotes there are cytoplasmic, mitochondrial and chloroplastic isozymes.</text>
</comment>
<dbReference type="CDD" id="cd00609">
    <property type="entry name" value="AAT_like"/>
    <property type="match status" value="1"/>
</dbReference>
<comment type="catalytic activity">
    <reaction evidence="7">
        <text>L-aspartate + 2-oxoglutarate = oxaloacetate + L-glutamate</text>
        <dbReference type="Rhea" id="RHEA:21824"/>
        <dbReference type="ChEBI" id="CHEBI:16452"/>
        <dbReference type="ChEBI" id="CHEBI:16810"/>
        <dbReference type="ChEBI" id="CHEBI:29985"/>
        <dbReference type="ChEBI" id="CHEBI:29991"/>
        <dbReference type="EC" id="2.6.1.1"/>
    </reaction>
</comment>
<evidence type="ECO:0000313" key="10">
    <source>
        <dbReference type="Proteomes" id="UP001147733"/>
    </source>
</evidence>
<dbReference type="Gene3D" id="3.90.1150.10">
    <property type="entry name" value="Aspartate Aminotransferase, domain 1"/>
    <property type="match status" value="1"/>
</dbReference>
<evidence type="ECO:0000256" key="6">
    <source>
        <dbReference type="ARBA" id="ARBA00022898"/>
    </source>
</evidence>
<dbReference type="PANTHER" id="PTHR11879">
    <property type="entry name" value="ASPARTATE AMINOTRANSFERASE"/>
    <property type="match status" value="1"/>
</dbReference>
<comment type="caution">
    <text evidence="9">The sequence shown here is derived from an EMBL/GenBank/DDBJ whole genome shotgun (WGS) entry which is preliminary data.</text>
</comment>
<dbReference type="NCBIfam" id="NF006719">
    <property type="entry name" value="PRK09257.1"/>
    <property type="match status" value="1"/>
</dbReference>
<sequence length="450" mass="50310">LIFVVRLCKGSYNSNLKFEITKDVIMGSHAPQSHFSRLDDIPLDSHYALREEFAADPVPTKVILGSGIYRDEHGKPWVLPTVKELTYRMVIFQAEELVQLSEDSGRYDYLPISGYKPFYIAARQLLFGSLATAKDRFVSMQTIAGTGANSLGARFLSESLRPSAVWLSNPSWVNHENIWTTAGVNVKLYPYWNAQKKALDFEDMLHTLTKEAHPGDAIVLHGCAHNPTGLDPTKDQWEKIADLCESKGLFPFFDCAYQGFASGNLDEDAWALRHFASRDSLELAVAQSFSKNMGLYGERVGALHFLTASPEAASKVKGHLVRLQRGQISQPAKRGATIAATILTNETLFTRWLDDLYVMSSRIKEMRKALYDELISLETPGNWDHLLTQIGMFSYTGLDSNQASDMRDSHVYILISGRISVPGLNNTNVKRVAQAIDKAARVNPIQQLHQ</sequence>
<dbReference type="InterPro" id="IPR000796">
    <property type="entry name" value="Asp_trans"/>
</dbReference>
<accession>A0A9W9P1H0</accession>
<dbReference type="InterPro" id="IPR015422">
    <property type="entry name" value="PyrdxlP-dep_Trfase_small"/>
</dbReference>
<feature type="domain" description="Aminotransferase class I/classII large" evidence="8">
    <location>
        <begin position="60"/>
        <end position="436"/>
    </location>
</feature>
<proteinExistence type="inferred from homology"/>
<dbReference type="Proteomes" id="UP001147733">
    <property type="component" value="Unassembled WGS sequence"/>
</dbReference>
<evidence type="ECO:0000256" key="1">
    <source>
        <dbReference type="ARBA" id="ARBA00001933"/>
    </source>
</evidence>
<dbReference type="PANTHER" id="PTHR11879:SF20">
    <property type="entry name" value="ASPARTATE AMINOTRANSFERASE"/>
    <property type="match status" value="1"/>
</dbReference>
<comment type="similarity">
    <text evidence="2">Belongs to the class-I pyridoxal-phosphate-dependent aminotransferase family.</text>
</comment>
<dbReference type="InterPro" id="IPR004838">
    <property type="entry name" value="NHTrfase_class1_PyrdxlP-BS"/>
</dbReference>
<evidence type="ECO:0000259" key="8">
    <source>
        <dbReference type="Pfam" id="PF00155"/>
    </source>
</evidence>
<reference evidence="9" key="1">
    <citation type="submission" date="2022-11" db="EMBL/GenBank/DDBJ databases">
        <authorList>
            <person name="Petersen C."/>
        </authorList>
    </citation>
    <scope>NUCLEOTIDE SEQUENCE</scope>
    <source>
        <strain evidence="9">IBT 23319</strain>
    </source>
</reference>
<keyword evidence="6" id="KW-0663">Pyridoxal phosphate</keyword>
<keyword evidence="5 7" id="KW-0808">Transferase</keyword>
<dbReference type="EMBL" id="JAPQKT010000004">
    <property type="protein sequence ID" value="KAJ5233643.1"/>
    <property type="molecule type" value="Genomic_DNA"/>
</dbReference>
<reference evidence="9" key="2">
    <citation type="journal article" date="2023" name="IMA Fungus">
        <title>Comparative genomic study of the Penicillium genus elucidates a diverse pangenome and 15 lateral gene transfer events.</title>
        <authorList>
            <person name="Petersen C."/>
            <person name="Sorensen T."/>
            <person name="Nielsen M.R."/>
            <person name="Sondergaard T.E."/>
            <person name="Sorensen J.L."/>
            <person name="Fitzpatrick D.A."/>
            <person name="Frisvad J.C."/>
            <person name="Nielsen K.L."/>
        </authorList>
    </citation>
    <scope>NUCLEOTIDE SEQUENCE</scope>
    <source>
        <strain evidence="9">IBT 23319</strain>
    </source>
</reference>
<comment type="cofactor">
    <cofactor evidence="1">
        <name>pyridoxal 5'-phosphate</name>
        <dbReference type="ChEBI" id="CHEBI:597326"/>
    </cofactor>
</comment>
<dbReference type="GO" id="GO:0005829">
    <property type="term" value="C:cytosol"/>
    <property type="evidence" value="ECO:0007669"/>
    <property type="project" value="TreeGrafter"/>
</dbReference>
<feature type="non-terminal residue" evidence="9">
    <location>
        <position position="1"/>
    </location>
</feature>
<evidence type="ECO:0000256" key="5">
    <source>
        <dbReference type="ARBA" id="ARBA00022679"/>
    </source>
</evidence>
<dbReference type="PRINTS" id="PR00799">
    <property type="entry name" value="TRANSAMINASE"/>
</dbReference>
<dbReference type="RefSeq" id="XP_056501143.1">
    <property type="nucleotide sequence ID" value="XM_056644329.1"/>
</dbReference>
<gene>
    <name evidence="9" type="ORF">N7469_005409</name>
</gene>
<dbReference type="InterPro" id="IPR015421">
    <property type="entry name" value="PyrdxlP-dep_Trfase_major"/>
</dbReference>
<dbReference type="FunFam" id="3.40.640.10:FF:000066">
    <property type="entry name" value="Aspartate aminotransferase"/>
    <property type="match status" value="1"/>
</dbReference>
<dbReference type="AlphaFoldDB" id="A0A9W9P1H0"/>
<dbReference type="SUPFAM" id="SSF53383">
    <property type="entry name" value="PLP-dependent transferases"/>
    <property type="match status" value="1"/>
</dbReference>
<dbReference type="Pfam" id="PF00155">
    <property type="entry name" value="Aminotran_1_2"/>
    <property type="match status" value="1"/>
</dbReference>
<dbReference type="GO" id="GO:0006532">
    <property type="term" value="P:aspartate biosynthetic process"/>
    <property type="evidence" value="ECO:0007669"/>
    <property type="project" value="TreeGrafter"/>
</dbReference>
<dbReference type="OrthoDB" id="550424at2759"/>
<dbReference type="GeneID" id="81383496"/>
<dbReference type="InterPro" id="IPR015424">
    <property type="entry name" value="PyrdxlP-dep_Trfase"/>
</dbReference>
<evidence type="ECO:0000256" key="4">
    <source>
        <dbReference type="ARBA" id="ARBA00022576"/>
    </source>
</evidence>
<evidence type="ECO:0000256" key="3">
    <source>
        <dbReference type="ARBA" id="ARBA00011738"/>
    </source>
</evidence>
<dbReference type="GO" id="GO:0004069">
    <property type="term" value="F:L-aspartate:2-oxoglutarate aminotransferase activity"/>
    <property type="evidence" value="ECO:0007669"/>
    <property type="project" value="UniProtKB-EC"/>
</dbReference>
<evidence type="ECO:0000256" key="2">
    <source>
        <dbReference type="ARBA" id="ARBA00007441"/>
    </source>
</evidence>
<comment type="subunit">
    <text evidence="3 7">Homodimer.</text>
</comment>
<evidence type="ECO:0000313" key="9">
    <source>
        <dbReference type="EMBL" id="KAJ5233643.1"/>
    </source>
</evidence>
<name>A0A9W9P1H0_PENCI</name>
<keyword evidence="10" id="KW-1185">Reference proteome</keyword>
<dbReference type="GO" id="GO:0030170">
    <property type="term" value="F:pyridoxal phosphate binding"/>
    <property type="evidence" value="ECO:0007669"/>
    <property type="project" value="InterPro"/>
</dbReference>
<dbReference type="Gene3D" id="3.40.640.10">
    <property type="entry name" value="Type I PLP-dependent aspartate aminotransferase-like (Major domain)"/>
    <property type="match status" value="1"/>
</dbReference>
<keyword evidence="4 7" id="KW-0032">Aminotransferase</keyword>
<evidence type="ECO:0000256" key="7">
    <source>
        <dbReference type="RuleBase" id="RU000480"/>
    </source>
</evidence>
<dbReference type="InterPro" id="IPR004839">
    <property type="entry name" value="Aminotransferase_I/II_large"/>
</dbReference>
<organism evidence="9 10">
    <name type="scientific">Penicillium citrinum</name>
    <dbReference type="NCBI Taxonomy" id="5077"/>
    <lineage>
        <taxon>Eukaryota</taxon>
        <taxon>Fungi</taxon>
        <taxon>Dikarya</taxon>
        <taxon>Ascomycota</taxon>
        <taxon>Pezizomycotina</taxon>
        <taxon>Eurotiomycetes</taxon>
        <taxon>Eurotiomycetidae</taxon>
        <taxon>Eurotiales</taxon>
        <taxon>Aspergillaceae</taxon>
        <taxon>Penicillium</taxon>
    </lineage>
</organism>